<dbReference type="InterPro" id="IPR011711">
    <property type="entry name" value="GntR_C"/>
</dbReference>
<feature type="domain" description="HTH gntR-type" evidence="4">
    <location>
        <begin position="4"/>
        <end position="73"/>
    </location>
</feature>
<dbReference type="Proteomes" id="UP000321577">
    <property type="component" value="Unassembled WGS sequence"/>
</dbReference>
<dbReference type="SMART" id="SM00895">
    <property type="entry name" value="FCD"/>
    <property type="match status" value="1"/>
</dbReference>
<dbReference type="SMART" id="SM00345">
    <property type="entry name" value="HTH_GNTR"/>
    <property type="match status" value="1"/>
</dbReference>
<keyword evidence="6" id="KW-1185">Reference proteome</keyword>
<dbReference type="SUPFAM" id="SSF46785">
    <property type="entry name" value="Winged helix' DNA-binding domain"/>
    <property type="match status" value="1"/>
</dbReference>
<dbReference type="PRINTS" id="PR00035">
    <property type="entry name" value="HTHGNTR"/>
</dbReference>
<sequence>MPATKNAISLVDSVSGRIVDLVRASHLDRLPTERFMSAQFGVSRGVIREATKRLELQGMLEIRQGSGMKVVDKLHKPLSSAVHLRVPDEKTRLVQLTEVRLALEPEQARLAAERATKADLKRLQDCHQRFTLCEDLETQVLADMEFHCLIAEASRNEVSSLLMQSLSDLLQSSLSHGYRRVTKDLAVDDHGKVLAAIVDRNGDAAAKAMRDHLTHARFDLGLQPKPRRTVKA</sequence>
<dbReference type="Gene3D" id="1.10.10.10">
    <property type="entry name" value="Winged helix-like DNA-binding domain superfamily/Winged helix DNA-binding domain"/>
    <property type="match status" value="1"/>
</dbReference>
<dbReference type="Gene3D" id="1.20.120.530">
    <property type="entry name" value="GntR ligand-binding domain-like"/>
    <property type="match status" value="1"/>
</dbReference>
<keyword evidence="1" id="KW-0805">Transcription regulation</keyword>
<dbReference type="InterPro" id="IPR008920">
    <property type="entry name" value="TF_FadR/GntR_C"/>
</dbReference>
<dbReference type="AlphaFoldDB" id="A0A512MDV0"/>
<dbReference type="SUPFAM" id="SSF48008">
    <property type="entry name" value="GntR ligand-binding domain-like"/>
    <property type="match status" value="1"/>
</dbReference>
<dbReference type="InterPro" id="IPR036388">
    <property type="entry name" value="WH-like_DNA-bd_sf"/>
</dbReference>
<protein>
    <submittedName>
        <fullName evidence="5">GntR family transcriptional regulator</fullName>
    </submittedName>
</protein>
<dbReference type="InterPro" id="IPR000524">
    <property type="entry name" value="Tscrpt_reg_HTH_GntR"/>
</dbReference>
<evidence type="ECO:0000259" key="4">
    <source>
        <dbReference type="PROSITE" id="PS50949"/>
    </source>
</evidence>
<reference evidence="5 6" key="1">
    <citation type="submission" date="2019-07" db="EMBL/GenBank/DDBJ databases">
        <title>Whole genome shotgun sequence of Brevifollis gellanilyticus NBRC 108608.</title>
        <authorList>
            <person name="Hosoyama A."/>
            <person name="Uohara A."/>
            <person name="Ohji S."/>
            <person name="Ichikawa N."/>
        </authorList>
    </citation>
    <scope>NUCLEOTIDE SEQUENCE [LARGE SCALE GENOMIC DNA]</scope>
    <source>
        <strain evidence="5 6">NBRC 108608</strain>
    </source>
</reference>
<dbReference type="InterPro" id="IPR036390">
    <property type="entry name" value="WH_DNA-bd_sf"/>
</dbReference>
<dbReference type="PANTHER" id="PTHR43537">
    <property type="entry name" value="TRANSCRIPTIONAL REGULATOR, GNTR FAMILY"/>
    <property type="match status" value="1"/>
</dbReference>
<keyword evidence="3" id="KW-0804">Transcription</keyword>
<evidence type="ECO:0000313" key="5">
    <source>
        <dbReference type="EMBL" id="GEP44906.1"/>
    </source>
</evidence>
<name>A0A512MDV0_9BACT</name>
<dbReference type="GO" id="GO:0003677">
    <property type="term" value="F:DNA binding"/>
    <property type="evidence" value="ECO:0007669"/>
    <property type="project" value="UniProtKB-KW"/>
</dbReference>
<dbReference type="Pfam" id="PF07729">
    <property type="entry name" value="FCD"/>
    <property type="match status" value="1"/>
</dbReference>
<dbReference type="RefSeq" id="WP_146853303.1">
    <property type="nucleotide sequence ID" value="NZ_BKAG01000038.1"/>
</dbReference>
<accession>A0A512MDV0</accession>
<dbReference type="Pfam" id="PF00392">
    <property type="entry name" value="GntR"/>
    <property type="match status" value="1"/>
</dbReference>
<organism evidence="5 6">
    <name type="scientific">Brevifollis gellanilyticus</name>
    <dbReference type="NCBI Taxonomy" id="748831"/>
    <lineage>
        <taxon>Bacteria</taxon>
        <taxon>Pseudomonadati</taxon>
        <taxon>Verrucomicrobiota</taxon>
        <taxon>Verrucomicrobiia</taxon>
        <taxon>Verrucomicrobiales</taxon>
        <taxon>Verrucomicrobiaceae</taxon>
    </lineage>
</organism>
<keyword evidence="2" id="KW-0238">DNA-binding</keyword>
<comment type="caution">
    <text evidence="5">The sequence shown here is derived from an EMBL/GenBank/DDBJ whole genome shotgun (WGS) entry which is preliminary data.</text>
</comment>
<dbReference type="PROSITE" id="PS50949">
    <property type="entry name" value="HTH_GNTR"/>
    <property type="match status" value="1"/>
</dbReference>
<dbReference type="CDD" id="cd07377">
    <property type="entry name" value="WHTH_GntR"/>
    <property type="match status" value="1"/>
</dbReference>
<evidence type="ECO:0000256" key="3">
    <source>
        <dbReference type="ARBA" id="ARBA00023163"/>
    </source>
</evidence>
<dbReference type="EMBL" id="BKAG01000038">
    <property type="protein sequence ID" value="GEP44906.1"/>
    <property type="molecule type" value="Genomic_DNA"/>
</dbReference>
<dbReference type="OrthoDB" id="9799482at2"/>
<dbReference type="GO" id="GO:0003700">
    <property type="term" value="F:DNA-binding transcription factor activity"/>
    <property type="evidence" value="ECO:0007669"/>
    <property type="project" value="InterPro"/>
</dbReference>
<proteinExistence type="predicted"/>
<evidence type="ECO:0000256" key="1">
    <source>
        <dbReference type="ARBA" id="ARBA00023015"/>
    </source>
</evidence>
<evidence type="ECO:0000256" key="2">
    <source>
        <dbReference type="ARBA" id="ARBA00023125"/>
    </source>
</evidence>
<dbReference type="PANTHER" id="PTHR43537:SF5">
    <property type="entry name" value="UXU OPERON TRANSCRIPTIONAL REGULATOR"/>
    <property type="match status" value="1"/>
</dbReference>
<evidence type="ECO:0000313" key="6">
    <source>
        <dbReference type="Proteomes" id="UP000321577"/>
    </source>
</evidence>
<gene>
    <name evidence="5" type="ORF">BGE01nite_41970</name>
</gene>